<dbReference type="SMART" id="SM00450">
    <property type="entry name" value="RHOD"/>
    <property type="match status" value="2"/>
</dbReference>
<name>A0A927BUC1_9BACL</name>
<dbReference type="InterPro" id="IPR045078">
    <property type="entry name" value="TST/MPST-like"/>
</dbReference>
<dbReference type="RefSeq" id="WP_190917224.1">
    <property type="nucleotide sequence ID" value="NZ_JACXIZ010000016.1"/>
</dbReference>
<reference evidence="4" key="1">
    <citation type="submission" date="2020-09" db="EMBL/GenBank/DDBJ databases">
        <title>A novel bacterium of genus Paenibacillus, isolated from South China Sea.</title>
        <authorList>
            <person name="Huang H."/>
            <person name="Mo K."/>
            <person name="Hu Y."/>
        </authorList>
    </citation>
    <scope>NUCLEOTIDE SEQUENCE</scope>
    <source>
        <strain evidence="4">IB182496</strain>
    </source>
</reference>
<dbReference type="Proteomes" id="UP000621560">
    <property type="component" value="Unassembled WGS sequence"/>
</dbReference>
<keyword evidence="2" id="KW-0677">Repeat</keyword>
<evidence type="ECO:0000259" key="3">
    <source>
        <dbReference type="PROSITE" id="PS50206"/>
    </source>
</evidence>
<comment type="caution">
    <text evidence="4">The sequence shown here is derived from an EMBL/GenBank/DDBJ whole genome shotgun (WGS) entry which is preliminary data.</text>
</comment>
<dbReference type="InterPro" id="IPR036873">
    <property type="entry name" value="Rhodanese-like_dom_sf"/>
</dbReference>
<gene>
    <name evidence="4" type="ORF">IDH44_10110</name>
</gene>
<dbReference type="InterPro" id="IPR001763">
    <property type="entry name" value="Rhodanese-like_dom"/>
</dbReference>
<organism evidence="4 5">
    <name type="scientific">Paenibacillus sabuli</name>
    <dbReference type="NCBI Taxonomy" id="2772509"/>
    <lineage>
        <taxon>Bacteria</taxon>
        <taxon>Bacillati</taxon>
        <taxon>Bacillota</taxon>
        <taxon>Bacilli</taxon>
        <taxon>Bacillales</taxon>
        <taxon>Paenibacillaceae</taxon>
        <taxon>Paenibacillus</taxon>
    </lineage>
</organism>
<keyword evidence="1" id="KW-0808">Transferase</keyword>
<evidence type="ECO:0000313" key="4">
    <source>
        <dbReference type="EMBL" id="MBD2845543.1"/>
    </source>
</evidence>
<dbReference type="FunFam" id="3.40.250.10:FF:000035">
    <property type="entry name" value="Thiosulfate sulfurtransferase"/>
    <property type="match status" value="1"/>
</dbReference>
<dbReference type="CDD" id="cd01449">
    <property type="entry name" value="TST_Repeat_2"/>
    <property type="match status" value="1"/>
</dbReference>
<dbReference type="PANTHER" id="PTHR11364:SF27">
    <property type="entry name" value="SULFURTRANSFERASE"/>
    <property type="match status" value="1"/>
</dbReference>
<dbReference type="Gene3D" id="3.40.250.10">
    <property type="entry name" value="Rhodanese-like domain"/>
    <property type="match status" value="2"/>
</dbReference>
<accession>A0A927BUC1</accession>
<protein>
    <submittedName>
        <fullName evidence="4">Sulfurtransferase</fullName>
    </submittedName>
</protein>
<evidence type="ECO:0000256" key="1">
    <source>
        <dbReference type="ARBA" id="ARBA00022679"/>
    </source>
</evidence>
<dbReference type="SUPFAM" id="SSF52821">
    <property type="entry name" value="Rhodanese/Cell cycle control phosphatase"/>
    <property type="match status" value="2"/>
</dbReference>
<dbReference type="Pfam" id="PF00581">
    <property type="entry name" value="Rhodanese"/>
    <property type="match status" value="2"/>
</dbReference>
<feature type="domain" description="Rhodanese" evidence="3">
    <location>
        <begin position="15"/>
        <end position="134"/>
    </location>
</feature>
<dbReference type="AlphaFoldDB" id="A0A927BUC1"/>
<dbReference type="GO" id="GO:0004792">
    <property type="term" value="F:thiosulfate-cyanide sulfurtransferase activity"/>
    <property type="evidence" value="ECO:0007669"/>
    <property type="project" value="TreeGrafter"/>
</dbReference>
<evidence type="ECO:0000313" key="5">
    <source>
        <dbReference type="Proteomes" id="UP000621560"/>
    </source>
</evidence>
<dbReference type="CDD" id="cd01448">
    <property type="entry name" value="TST_Repeat_1"/>
    <property type="match status" value="1"/>
</dbReference>
<feature type="domain" description="Rhodanese" evidence="3">
    <location>
        <begin position="164"/>
        <end position="274"/>
    </location>
</feature>
<dbReference type="PROSITE" id="PS50206">
    <property type="entry name" value="RHODANESE_3"/>
    <property type="match status" value="2"/>
</dbReference>
<keyword evidence="5" id="KW-1185">Reference proteome</keyword>
<sequence>MKHIVSMRWLLARLYEPDLVIVDCRFKLGAPEAGRSAYEAGHLPRAVYLDLERDLSGPLGEHGGRHPLPEPSVLAQRLSAAGIGASSRVVAYDDQGGAMAARLWWLLRYLGHEQAYVLEQGYTAWTEAGFPITTEQPVVVPAAFAARVQPDMLVRAEEVRDRLGRSGTTLIDSRERPRYLGEVEPIDPVAGHIPGARNDFWGEAKHPDGTWKSPEEQRARFAGLSETDELIVYCGSGVTATPNVLTLSEAGFTNVKLYAGSWSDWISYSDNPIATGEK</sequence>
<proteinExistence type="predicted"/>
<dbReference type="EMBL" id="JACXIZ010000016">
    <property type="protein sequence ID" value="MBD2845543.1"/>
    <property type="molecule type" value="Genomic_DNA"/>
</dbReference>
<evidence type="ECO:0000256" key="2">
    <source>
        <dbReference type="ARBA" id="ARBA00022737"/>
    </source>
</evidence>
<dbReference type="PANTHER" id="PTHR11364">
    <property type="entry name" value="THIOSULFATE SULFERTANSFERASE"/>
    <property type="match status" value="1"/>
</dbReference>